<reference evidence="1 2" key="1">
    <citation type="journal article" date="2013" name="ISME J.">
        <title>By their genes ye shall know them: genomic signatures of predatory bacteria.</title>
        <authorList>
            <person name="Pasternak Z."/>
            <person name="Pietrokovski S."/>
            <person name="Rotem O."/>
            <person name="Gophna U."/>
            <person name="Lurie-Weinberger M.N."/>
            <person name="Jurkevitch E."/>
        </authorList>
    </citation>
    <scope>NUCLEOTIDE SEQUENCE [LARGE SCALE GENOMIC DNA]</scope>
    <source>
        <strain evidence="1">EPB</strain>
    </source>
</reference>
<sequence>MNNREKCGRAWWTLFFTGNPTALGLKILILSPRQSGSSKTAPPRYEPVVEKIRVKLRLKD</sequence>
<dbReference type="Proteomes" id="UP000011932">
    <property type="component" value="Chromosome"/>
</dbReference>
<accession>M4VK48</accession>
<evidence type="ECO:0000313" key="1">
    <source>
        <dbReference type="EMBL" id="AGH98875.1"/>
    </source>
</evidence>
<dbReference type="AlphaFoldDB" id="M4VK48"/>
<dbReference type="HOGENOM" id="CLU_2936380_0_0_5"/>
<name>M4VK48_9BACT</name>
<organism evidence="1 2">
    <name type="scientific">Micavibrio aeruginosavorus EPB</name>
    <dbReference type="NCBI Taxonomy" id="349215"/>
    <lineage>
        <taxon>Bacteria</taxon>
        <taxon>Pseudomonadati</taxon>
        <taxon>Bdellovibrionota</taxon>
        <taxon>Bdellovibrionia</taxon>
        <taxon>Bdellovibrionales</taxon>
        <taxon>Pseudobdellovibrionaceae</taxon>
        <taxon>Micavibrio</taxon>
    </lineage>
</organism>
<dbReference type="KEGG" id="man:A11S_2075"/>
<evidence type="ECO:0000313" key="2">
    <source>
        <dbReference type="Proteomes" id="UP000011932"/>
    </source>
</evidence>
<protein>
    <submittedName>
        <fullName evidence="1">Uncharacterized protein</fullName>
    </submittedName>
</protein>
<dbReference type="EMBL" id="CP003538">
    <property type="protein sequence ID" value="AGH98875.1"/>
    <property type="molecule type" value="Genomic_DNA"/>
</dbReference>
<proteinExistence type="predicted"/>
<gene>
    <name evidence="1" type="ORF">A11S_2075</name>
</gene>
<dbReference type="STRING" id="349215.A11S_2075"/>